<evidence type="ECO:0000313" key="7">
    <source>
        <dbReference type="EMBL" id="BET01112.1"/>
    </source>
</evidence>
<keyword evidence="1" id="KW-0808">Transferase</keyword>
<sequence>MNHERRILKETRELVKDPPPGIVVLPDPENSHYFTVQVAGPPDSPYEGGQFEIELFLPQDYPMIPPQLRFLTKIYHPNVDKIGRICLDVIKDRWTPALQIRTVLLSIQALLGSPNPLSPLNNQVAAQWRSNEERAKQLAKEWTRAYAMSSMPTNEVDNELTNEENSDDSPN</sequence>
<feature type="compositionally biased region" description="Acidic residues" evidence="5">
    <location>
        <begin position="156"/>
        <end position="171"/>
    </location>
</feature>
<dbReference type="Pfam" id="PF00179">
    <property type="entry name" value="UQ_con"/>
    <property type="match status" value="1"/>
</dbReference>
<evidence type="ECO:0000256" key="2">
    <source>
        <dbReference type="ARBA" id="ARBA00022786"/>
    </source>
</evidence>
<dbReference type="Gene3D" id="3.10.110.10">
    <property type="entry name" value="Ubiquitin Conjugating Enzyme"/>
    <property type="match status" value="1"/>
</dbReference>
<organism evidence="7 8">
    <name type="scientific">Nesidiocoris tenuis</name>
    <dbReference type="NCBI Taxonomy" id="355587"/>
    <lineage>
        <taxon>Eukaryota</taxon>
        <taxon>Metazoa</taxon>
        <taxon>Ecdysozoa</taxon>
        <taxon>Arthropoda</taxon>
        <taxon>Hexapoda</taxon>
        <taxon>Insecta</taxon>
        <taxon>Pterygota</taxon>
        <taxon>Neoptera</taxon>
        <taxon>Paraneoptera</taxon>
        <taxon>Hemiptera</taxon>
        <taxon>Heteroptera</taxon>
        <taxon>Panheteroptera</taxon>
        <taxon>Cimicomorpha</taxon>
        <taxon>Miridae</taxon>
        <taxon>Dicyphina</taxon>
        <taxon>Nesidiocoris</taxon>
    </lineage>
</organism>
<keyword evidence="4" id="KW-0547">Nucleotide-binding</keyword>
<proteinExistence type="inferred from homology"/>
<feature type="active site" description="Glycyl thioester intermediate" evidence="3">
    <location>
        <position position="86"/>
    </location>
</feature>
<dbReference type="SUPFAM" id="SSF54495">
    <property type="entry name" value="UBC-like"/>
    <property type="match status" value="1"/>
</dbReference>
<evidence type="ECO:0000256" key="1">
    <source>
        <dbReference type="ARBA" id="ARBA00022679"/>
    </source>
</evidence>
<dbReference type="PROSITE" id="PS50127">
    <property type="entry name" value="UBC_2"/>
    <property type="match status" value="1"/>
</dbReference>
<name>A0ABN7B9P0_9HEMI</name>
<evidence type="ECO:0000256" key="5">
    <source>
        <dbReference type="SAM" id="MobiDB-lite"/>
    </source>
</evidence>
<dbReference type="EMBL" id="AP028920">
    <property type="protein sequence ID" value="BET01112.1"/>
    <property type="molecule type" value="Genomic_DNA"/>
</dbReference>
<protein>
    <submittedName>
        <fullName evidence="7">Ubiquitin-conjugating enzyme</fullName>
    </submittedName>
</protein>
<keyword evidence="4" id="KW-0067">ATP-binding</keyword>
<dbReference type="PROSITE" id="PS00183">
    <property type="entry name" value="UBC_1"/>
    <property type="match status" value="1"/>
</dbReference>
<evidence type="ECO:0000259" key="6">
    <source>
        <dbReference type="PROSITE" id="PS50127"/>
    </source>
</evidence>
<gene>
    <name evidence="7" type="ORF">NTJ_13928</name>
</gene>
<evidence type="ECO:0000256" key="4">
    <source>
        <dbReference type="RuleBase" id="RU362109"/>
    </source>
</evidence>
<feature type="region of interest" description="Disordered" evidence="5">
    <location>
        <begin position="149"/>
        <end position="171"/>
    </location>
</feature>
<keyword evidence="8" id="KW-1185">Reference proteome</keyword>
<dbReference type="InterPro" id="IPR000608">
    <property type="entry name" value="UBC"/>
</dbReference>
<dbReference type="SMART" id="SM00212">
    <property type="entry name" value="UBCc"/>
    <property type="match status" value="1"/>
</dbReference>
<dbReference type="InterPro" id="IPR023313">
    <property type="entry name" value="UBQ-conjugating_AS"/>
</dbReference>
<dbReference type="InterPro" id="IPR016135">
    <property type="entry name" value="UBQ-conjugating_enzyme/RWD"/>
</dbReference>
<dbReference type="PANTHER" id="PTHR24067">
    <property type="entry name" value="UBIQUITIN-CONJUGATING ENZYME E2"/>
    <property type="match status" value="1"/>
</dbReference>
<comment type="similarity">
    <text evidence="4">Belongs to the ubiquitin-conjugating enzyme family.</text>
</comment>
<dbReference type="Proteomes" id="UP001307889">
    <property type="component" value="Chromosome 12"/>
</dbReference>
<dbReference type="InterPro" id="IPR050113">
    <property type="entry name" value="Ub_conjugating_enzyme"/>
</dbReference>
<evidence type="ECO:0000256" key="3">
    <source>
        <dbReference type="PROSITE-ProRule" id="PRU10133"/>
    </source>
</evidence>
<feature type="domain" description="UBC core" evidence="6">
    <location>
        <begin position="2"/>
        <end position="148"/>
    </location>
</feature>
<keyword evidence="2 4" id="KW-0833">Ubl conjugation pathway</keyword>
<evidence type="ECO:0000313" key="8">
    <source>
        <dbReference type="Proteomes" id="UP001307889"/>
    </source>
</evidence>
<accession>A0ABN7B9P0</accession>
<reference evidence="7 8" key="1">
    <citation type="submission" date="2023-09" db="EMBL/GenBank/DDBJ databases">
        <title>Nesidiocoris tenuis whole genome shotgun sequence.</title>
        <authorList>
            <person name="Shibata T."/>
            <person name="Shimoda M."/>
            <person name="Kobayashi T."/>
            <person name="Uehara T."/>
        </authorList>
    </citation>
    <scope>NUCLEOTIDE SEQUENCE [LARGE SCALE GENOMIC DNA]</scope>
    <source>
        <strain evidence="7 8">Japan</strain>
    </source>
</reference>